<feature type="non-terminal residue" evidence="3">
    <location>
        <position position="1"/>
    </location>
</feature>
<reference evidence="3 4" key="1">
    <citation type="submission" date="2016-10" db="EMBL/GenBank/DDBJ databases">
        <authorList>
            <person name="de Groot N.N."/>
        </authorList>
    </citation>
    <scope>NUCLEOTIDE SEQUENCE [LARGE SCALE GENOMIC DNA]</scope>
    <source>
        <strain evidence="3 4">DSM 2784</strain>
    </source>
</reference>
<accession>A0A1G5S1C7</accession>
<organism evidence="3 4">
    <name type="scientific">Acidaminobacter hydrogenoformans DSM 2784</name>
    <dbReference type="NCBI Taxonomy" id="1120920"/>
    <lineage>
        <taxon>Bacteria</taxon>
        <taxon>Bacillati</taxon>
        <taxon>Bacillota</taxon>
        <taxon>Clostridia</taxon>
        <taxon>Peptostreptococcales</taxon>
        <taxon>Acidaminobacteraceae</taxon>
        <taxon>Acidaminobacter</taxon>
    </lineage>
</organism>
<proteinExistence type="predicted"/>
<dbReference type="EMBL" id="FMWL01000011">
    <property type="protein sequence ID" value="SCZ80182.1"/>
    <property type="molecule type" value="Genomic_DNA"/>
</dbReference>
<dbReference type="RefSeq" id="WP_278278130.1">
    <property type="nucleotide sequence ID" value="NZ_FMWL01000011.1"/>
</dbReference>
<evidence type="ECO:0000259" key="2">
    <source>
        <dbReference type="Pfam" id="PF08388"/>
    </source>
</evidence>
<gene>
    <name evidence="3" type="ORF">SAMN03080599_02128</name>
</gene>
<protein>
    <submittedName>
        <fullName evidence="3">Group II intron, maturase-specific domain</fullName>
    </submittedName>
</protein>
<feature type="coiled-coil region" evidence="1">
    <location>
        <begin position="44"/>
        <end position="71"/>
    </location>
</feature>
<evidence type="ECO:0000313" key="3">
    <source>
        <dbReference type="EMBL" id="SCZ80182.1"/>
    </source>
</evidence>
<dbReference type="InterPro" id="IPR013597">
    <property type="entry name" value="Mat_intron_G2"/>
</dbReference>
<keyword evidence="1" id="KW-0175">Coiled coil</keyword>
<name>A0A1G5S1C7_9FIRM</name>
<sequence>RRYLEGKLKLKMNAQKSKVVSVLAIKHFKFLGFCLGKNKKGVYIRAHRESLAKAKRKLRQLTRRNQGRNVRMVMENVKSFIRGWLGYYYVADIKRTLMSWNEWLRRRLRMYIWKQWKKPRTRIMNLKKLGIPEWQAYQWGNTRLGYWRIAGSAVLNRSITNEKLALAGYYDFPAQYEQLRLMHSSG</sequence>
<evidence type="ECO:0000313" key="4">
    <source>
        <dbReference type="Proteomes" id="UP000199208"/>
    </source>
</evidence>
<dbReference type="AlphaFoldDB" id="A0A1G5S1C7"/>
<keyword evidence="4" id="KW-1185">Reference proteome</keyword>
<dbReference type="Proteomes" id="UP000199208">
    <property type="component" value="Unassembled WGS sequence"/>
</dbReference>
<feature type="domain" description="Group II intron maturase-specific" evidence="2">
    <location>
        <begin position="52"/>
        <end position="128"/>
    </location>
</feature>
<dbReference type="Pfam" id="PF08388">
    <property type="entry name" value="GIIM"/>
    <property type="match status" value="1"/>
</dbReference>
<evidence type="ECO:0000256" key="1">
    <source>
        <dbReference type="SAM" id="Coils"/>
    </source>
</evidence>